<gene>
    <name evidence="16" type="ORF">DME_LOCUS8672</name>
</gene>
<keyword evidence="12" id="KW-0012">Acyltransferase</keyword>
<proteinExistence type="inferred from homology"/>
<dbReference type="Proteomes" id="UP000038040">
    <property type="component" value="Unplaced"/>
</dbReference>
<dbReference type="GO" id="GO:0019432">
    <property type="term" value="P:triglyceride biosynthetic process"/>
    <property type="evidence" value="ECO:0007669"/>
    <property type="project" value="TreeGrafter"/>
</dbReference>
<dbReference type="PANTHER" id="PTHR23063">
    <property type="entry name" value="PHOSPHOLIPID ACYLTRANSFERASE"/>
    <property type="match status" value="1"/>
</dbReference>
<dbReference type="PANTHER" id="PTHR23063:SF2">
    <property type="entry name" value="GLYCEROL-3-PHOSPHATE ACYLTRANSFERASE 4, ISOFORM D-RELATED"/>
    <property type="match status" value="1"/>
</dbReference>
<dbReference type="WBParaSite" id="DME_0000478901-mRNA-1">
    <property type="protein sequence ID" value="DME_0000478901-mRNA-1"/>
    <property type="gene ID" value="DME_0000478901"/>
</dbReference>
<comment type="similarity">
    <text evidence="3">Belongs to the 1-acyl-sn-glycerol-3-phosphate acyltransferase family.</text>
</comment>
<evidence type="ECO:0000256" key="6">
    <source>
        <dbReference type="ARBA" id="ARBA00022692"/>
    </source>
</evidence>
<keyword evidence="9 14" id="KW-0472">Membrane</keyword>
<evidence type="ECO:0000256" key="4">
    <source>
        <dbReference type="ARBA" id="ARBA00022516"/>
    </source>
</evidence>
<evidence type="ECO:0000256" key="8">
    <source>
        <dbReference type="ARBA" id="ARBA00023098"/>
    </source>
</evidence>
<evidence type="ECO:0000256" key="2">
    <source>
        <dbReference type="ARBA" id="ARBA00005189"/>
    </source>
</evidence>
<evidence type="ECO:0000313" key="16">
    <source>
        <dbReference type="EMBL" id="VDN58699.1"/>
    </source>
</evidence>
<evidence type="ECO:0000256" key="10">
    <source>
        <dbReference type="ARBA" id="ARBA00023209"/>
    </source>
</evidence>
<sequence>MIGAEHLLVFVCAVLSPIVVLFVTLLFVFSSLINFFGLRKKYVQSLLKIFKWSARQIHSSEGLRQDGSEREFSESNSDCDEELNSAKLSMFCRKRRGSGIIQRRRSLDLYEEGNEIRFVRSRGWATVDDSLEFVKHGIEVIIQDDVTNRFEAEQLATWNMLTRTSISFYQHINWKVTLLWGAGFLFRYLVLLPIRLIFLTSGLIFMVVSTALIGFLTDGPLKTWLNKNCMLCCYLILSGSVTAIITFHNEQNKLAGSDFGPIRSIPGICVANHTSPIDVAILGIDNVYAYVGQRHGGLLGFLQHTLSHASSHVWFERDEERDRLFVAAKLRDHVNQPDKLPILIFPEGTCINNTSVMMFKKGSFEATSVIYPIAIKYDPLFGDAFWNSSEQNWLEYVFRTLTSWAIICDVWYLKPMHKLANENAVSFANRVKKEIAECSGLVDLEWDGGLKRTRVPAKMINENQKK</sequence>
<feature type="domain" description="Phospholipid/glycerol acyltransferase" evidence="15">
    <location>
        <begin position="267"/>
        <end position="378"/>
    </location>
</feature>
<evidence type="ECO:0000313" key="19">
    <source>
        <dbReference type="WBParaSite" id="DME_0000478901-mRNA-1"/>
    </source>
</evidence>
<keyword evidence="4" id="KW-0444">Lipid biosynthesis</keyword>
<dbReference type="GO" id="GO:0005783">
    <property type="term" value="C:endoplasmic reticulum"/>
    <property type="evidence" value="ECO:0007669"/>
    <property type="project" value="TreeGrafter"/>
</dbReference>
<dbReference type="Pfam" id="PF01553">
    <property type="entry name" value="Acyltransferase"/>
    <property type="match status" value="1"/>
</dbReference>
<accession>A0A158Q4G3</accession>
<evidence type="ECO:0000256" key="7">
    <source>
        <dbReference type="ARBA" id="ARBA00022989"/>
    </source>
</evidence>
<dbReference type="Proteomes" id="UP000274756">
    <property type="component" value="Unassembled WGS sequence"/>
</dbReference>
<dbReference type="SMART" id="SM00563">
    <property type="entry name" value="PlsC"/>
    <property type="match status" value="1"/>
</dbReference>
<evidence type="ECO:0000259" key="15">
    <source>
        <dbReference type="SMART" id="SM00563"/>
    </source>
</evidence>
<evidence type="ECO:0000256" key="13">
    <source>
        <dbReference type="ARBA" id="ARBA00025707"/>
    </source>
</evidence>
<evidence type="ECO:0000256" key="12">
    <source>
        <dbReference type="ARBA" id="ARBA00023315"/>
    </source>
</evidence>
<evidence type="ECO:0000313" key="17">
    <source>
        <dbReference type="Proteomes" id="UP000038040"/>
    </source>
</evidence>
<comment type="pathway">
    <text evidence="13">Phospholipid metabolism.</text>
</comment>
<keyword evidence="8" id="KW-0443">Lipid metabolism</keyword>
<dbReference type="OrthoDB" id="10051137at2759"/>
<evidence type="ECO:0000256" key="14">
    <source>
        <dbReference type="SAM" id="Phobius"/>
    </source>
</evidence>
<dbReference type="InterPro" id="IPR045252">
    <property type="entry name" value="LPCAT1-like"/>
</dbReference>
<comment type="pathway">
    <text evidence="2">Lipid metabolism.</text>
</comment>
<dbReference type="GO" id="GO:0008654">
    <property type="term" value="P:phospholipid biosynthetic process"/>
    <property type="evidence" value="ECO:0007669"/>
    <property type="project" value="UniProtKB-KW"/>
</dbReference>
<feature type="transmembrane region" description="Helical" evidence="14">
    <location>
        <begin position="196"/>
        <end position="216"/>
    </location>
</feature>
<dbReference type="CDD" id="cd07991">
    <property type="entry name" value="LPLAT_LPCAT1-like"/>
    <property type="match status" value="1"/>
</dbReference>
<evidence type="ECO:0000256" key="9">
    <source>
        <dbReference type="ARBA" id="ARBA00023136"/>
    </source>
</evidence>
<name>A0A158Q4G3_DRAME</name>
<keyword evidence="6 14" id="KW-0812">Transmembrane</keyword>
<evidence type="ECO:0000256" key="3">
    <source>
        <dbReference type="ARBA" id="ARBA00008655"/>
    </source>
</evidence>
<dbReference type="GO" id="GO:0016020">
    <property type="term" value="C:membrane"/>
    <property type="evidence" value="ECO:0007669"/>
    <property type="project" value="UniProtKB-SubCell"/>
</dbReference>
<feature type="transmembrane region" description="Helical" evidence="14">
    <location>
        <begin position="6"/>
        <end position="38"/>
    </location>
</feature>
<organism evidence="17 19">
    <name type="scientific">Dracunculus medinensis</name>
    <name type="common">Guinea worm</name>
    <dbReference type="NCBI Taxonomy" id="318479"/>
    <lineage>
        <taxon>Eukaryota</taxon>
        <taxon>Metazoa</taxon>
        <taxon>Ecdysozoa</taxon>
        <taxon>Nematoda</taxon>
        <taxon>Chromadorea</taxon>
        <taxon>Rhabditida</taxon>
        <taxon>Spirurina</taxon>
        <taxon>Dracunculoidea</taxon>
        <taxon>Dracunculidae</taxon>
        <taxon>Dracunculus</taxon>
    </lineage>
</organism>
<comment type="subcellular location">
    <subcellularLocation>
        <location evidence="1">Membrane</location>
    </subcellularLocation>
</comment>
<dbReference type="GO" id="GO:0004366">
    <property type="term" value="F:glycerol-3-phosphate O-acyltransferase activity"/>
    <property type="evidence" value="ECO:0007669"/>
    <property type="project" value="TreeGrafter"/>
</dbReference>
<keyword evidence="5" id="KW-0808">Transferase</keyword>
<protein>
    <submittedName>
        <fullName evidence="19">PlsC domain-containing protein</fullName>
    </submittedName>
</protein>
<keyword evidence="10" id="KW-0594">Phospholipid biosynthesis</keyword>
<keyword evidence="11" id="KW-1208">Phospholipid metabolism</keyword>
<dbReference type="STRING" id="318479.A0A158Q4G3"/>
<reference evidence="19" key="1">
    <citation type="submission" date="2016-04" db="UniProtKB">
        <authorList>
            <consortium name="WormBaseParasite"/>
        </authorList>
    </citation>
    <scope>IDENTIFICATION</scope>
</reference>
<evidence type="ECO:0000256" key="1">
    <source>
        <dbReference type="ARBA" id="ARBA00004370"/>
    </source>
</evidence>
<keyword evidence="18" id="KW-1185">Reference proteome</keyword>
<evidence type="ECO:0000256" key="5">
    <source>
        <dbReference type="ARBA" id="ARBA00022679"/>
    </source>
</evidence>
<dbReference type="InterPro" id="IPR002123">
    <property type="entry name" value="Plipid/glycerol_acylTrfase"/>
</dbReference>
<dbReference type="AlphaFoldDB" id="A0A158Q4G3"/>
<dbReference type="EMBL" id="UYYG01001171">
    <property type="protein sequence ID" value="VDN58699.1"/>
    <property type="molecule type" value="Genomic_DNA"/>
</dbReference>
<feature type="transmembrane region" description="Helical" evidence="14">
    <location>
        <begin position="228"/>
        <end position="247"/>
    </location>
</feature>
<reference evidence="16 18" key="2">
    <citation type="submission" date="2018-11" db="EMBL/GenBank/DDBJ databases">
        <authorList>
            <consortium name="Pathogen Informatics"/>
        </authorList>
    </citation>
    <scope>NUCLEOTIDE SEQUENCE [LARGE SCALE GENOMIC DNA]</scope>
</reference>
<evidence type="ECO:0000313" key="18">
    <source>
        <dbReference type="Proteomes" id="UP000274756"/>
    </source>
</evidence>
<keyword evidence="7 14" id="KW-1133">Transmembrane helix</keyword>
<evidence type="ECO:0000256" key="11">
    <source>
        <dbReference type="ARBA" id="ARBA00023264"/>
    </source>
</evidence>